<sequence>MATSANTKRLTNQVEDATRTLWDEPLVPIPDKITRVDFGDLTNATDEEIDDVVELDDHKNNIIKNDANFNNNNNTDNGQHESDDNDNIDIQHHDRLHDSRKNAAEQILCINSGPMSEGLLKVATPSSLNDTAKTICYFMSCLFIIGFLFIIAGILLYMDSQSEYILTAIVSFIFGIISLGSSIVYFVAYFFNKCSKRINQMEQKRYKTNQLQSSSSTTTVNLNISTTETDIASTAVIPGSSYSKEQNQSFQTNNRTIKSNLNQPSSSSTTVLSTAVDKFSFLNVDDLEQHVTPTATMKYSNDKNKSNLVTEDRFQTPNQTKNQFDANWRRSNSSASNSYGNRSRSRNILDTFAFRSPNQLTPFSNGLHSSSINRRHYKNHKSDSKSELLSNEHENMLFDVDHIDPVNNHNLNHNSHHHHHNLNRSSSLDMKFDESFSSTAVDDPDESKIIVINPGVKNSIKNGISKNGNSETFEKPFVIVQFNKNSSAKLVA</sequence>
<dbReference type="EMBL" id="ASGP02000001">
    <property type="protein sequence ID" value="KAH9529046.1"/>
    <property type="molecule type" value="Genomic_DNA"/>
</dbReference>
<keyword evidence="2" id="KW-0812">Transmembrane</keyword>
<dbReference type="OrthoDB" id="10533156at2759"/>
<dbReference type="Proteomes" id="UP000790347">
    <property type="component" value="Unassembled WGS sequence"/>
</dbReference>
<feature type="compositionally biased region" description="Polar residues" evidence="1">
    <location>
        <begin position="315"/>
        <end position="325"/>
    </location>
</feature>
<name>A0A922LA39_DERFA</name>
<reference evidence="3" key="2">
    <citation type="submission" date="2020-06" db="EMBL/GenBank/DDBJ databases">
        <authorList>
            <person name="Ji K."/>
            <person name="Li J."/>
        </authorList>
    </citation>
    <scope>NUCLEOTIDE SEQUENCE</scope>
    <source>
        <strain evidence="3">JKM2019</strain>
        <tissue evidence="3">Whole body</tissue>
    </source>
</reference>
<keyword evidence="5" id="KW-1185">Reference proteome</keyword>
<proteinExistence type="predicted"/>
<feature type="compositionally biased region" description="Low complexity" evidence="1">
    <location>
        <begin position="329"/>
        <end position="342"/>
    </location>
</feature>
<evidence type="ECO:0000256" key="2">
    <source>
        <dbReference type="SAM" id="Phobius"/>
    </source>
</evidence>
<comment type="caution">
    <text evidence="4">The sequence shown here is derived from an EMBL/GenBank/DDBJ whole genome shotgun (WGS) entry which is preliminary data.</text>
</comment>
<evidence type="ECO:0000313" key="5">
    <source>
        <dbReference type="Proteomes" id="UP000790347"/>
    </source>
</evidence>
<evidence type="ECO:0000313" key="4">
    <source>
        <dbReference type="EMBL" id="KAH9529046.1"/>
    </source>
</evidence>
<evidence type="ECO:0000313" key="3">
    <source>
        <dbReference type="EMBL" id="KAH7641954.1"/>
    </source>
</evidence>
<keyword evidence="2" id="KW-0472">Membrane</keyword>
<feature type="region of interest" description="Disordered" evidence="1">
    <location>
        <begin position="64"/>
        <end position="89"/>
    </location>
</feature>
<reference evidence="3" key="3">
    <citation type="journal article" date="2021" name="World Allergy Organ. J.">
        <title>Chromosome-level assembly of Dermatophagoides farinae genome and transcriptome reveals two novel allergens Der f 37 and Der f 39.</title>
        <authorList>
            <person name="Chen J."/>
            <person name="Cai Z."/>
            <person name="Fan D."/>
            <person name="Hu J."/>
            <person name="Hou Y."/>
            <person name="He Y."/>
            <person name="Zhang Z."/>
            <person name="Zhao Z."/>
            <person name="Gao P."/>
            <person name="Hu W."/>
            <person name="Sun J."/>
            <person name="Li J."/>
            <person name="Ji K."/>
        </authorList>
    </citation>
    <scope>NUCLEOTIDE SEQUENCE</scope>
    <source>
        <strain evidence="3">JKM2019</strain>
    </source>
</reference>
<reference evidence="4" key="4">
    <citation type="journal article" date="2022" name="Res Sq">
        <title>Comparative Genomics Reveals Insights into the Divergent Evolution of Astigmatic Mites and Household Pest Adaptations.</title>
        <authorList>
            <person name="Xiong Q."/>
            <person name="Wan A.T.-Y."/>
            <person name="Liu X.-Y."/>
            <person name="Fung C.S.-H."/>
            <person name="Xiao X."/>
            <person name="Malainual N."/>
            <person name="Hou J."/>
            <person name="Wang L."/>
            <person name="Wang M."/>
            <person name="Yang K."/>
            <person name="Cui Y."/>
            <person name="Leung E."/>
            <person name="Nong W."/>
            <person name="Shin S.-K."/>
            <person name="Au S."/>
            <person name="Jeong K.Y."/>
            <person name="Chew F.T."/>
            <person name="Hui J."/>
            <person name="Leung T.F."/>
            <person name="Tungtrongchitr A."/>
            <person name="Zhong N."/>
            <person name="Liu Z."/>
            <person name="Tsui S."/>
        </authorList>
    </citation>
    <scope>NUCLEOTIDE SEQUENCE</scope>
    <source>
        <strain evidence="4">Derf</strain>
        <tissue evidence="4">Whole organism</tissue>
    </source>
</reference>
<reference evidence="4" key="1">
    <citation type="submission" date="2013-05" db="EMBL/GenBank/DDBJ databases">
        <authorList>
            <person name="Yim A.K.Y."/>
            <person name="Chan T.F."/>
            <person name="Ji K.M."/>
            <person name="Liu X.Y."/>
            <person name="Zhou J.W."/>
            <person name="Li R.Q."/>
            <person name="Yang K.Y."/>
            <person name="Li J."/>
            <person name="Li M."/>
            <person name="Law P.T.W."/>
            <person name="Wu Y.L."/>
            <person name="Cai Z.L."/>
            <person name="Qin H."/>
            <person name="Bao Y."/>
            <person name="Leung R.K.K."/>
            <person name="Ng P.K.S."/>
            <person name="Zou J."/>
            <person name="Zhong X.J."/>
            <person name="Ran P.X."/>
            <person name="Zhong N.S."/>
            <person name="Liu Z.G."/>
            <person name="Tsui S.K.W."/>
        </authorList>
    </citation>
    <scope>NUCLEOTIDE SEQUENCE</scope>
    <source>
        <strain evidence="4">Derf</strain>
        <tissue evidence="4">Whole organism</tissue>
    </source>
</reference>
<feature type="region of interest" description="Disordered" evidence="1">
    <location>
        <begin position="295"/>
        <end position="342"/>
    </location>
</feature>
<dbReference type="EMBL" id="SDOV01000004">
    <property type="protein sequence ID" value="KAH7641954.1"/>
    <property type="molecule type" value="Genomic_DNA"/>
</dbReference>
<feature type="transmembrane region" description="Helical" evidence="2">
    <location>
        <begin position="135"/>
        <end position="158"/>
    </location>
</feature>
<protein>
    <submittedName>
        <fullName evidence="4">Uncharacterized protein</fullName>
    </submittedName>
</protein>
<feature type="compositionally biased region" description="Basic and acidic residues" evidence="1">
    <location>
        <begin position="300"/>
        <end position="314"/>
    </location>
</feature>
<dbReference type="AlphaFoldDB" id="A0A922LA39"/>
<accession>A0A922LA39</accession>
<feature type="compositionally biased region" description="Low complexity" evidence="1">
    <location>
        <begin position="64"/>
        <end position="77"/>
    </location>
</feature>
<organism evidence="4 5">
    <name type="scientific">Dermatophagoides farinae</name>
    <name type="common">American house dust mite</name>
    <dbReference type="NCBI Taxonomy" id="6954"/>
    <lineage>
        <taxon>Eukaryota</taxon>
        <taxon>Metazoa</taxon>
        <taxon>Ecdysozoa</taxon>
        <taxon>Arthropoda</taxon>
        <taxon>Chelicerata</taxon>
        <taxon>Arachnida</taxon>
        <taxon>Acari</taxon>
        <taxon>Acariformes</taxon>
        <taxon>Sarcoptiformes</taxon>
        <taxon>Astigmata</taxon>
        <taxon>Psoroptidia</taxon>
        <taxon>Analgoidea</taxon>
        <taxon>Pyroglyphidae</taxon>
        <taxon>Dermatophagoidinae</taxon>
        <taxon>Dermatophagoides</taxon>
    </lineage>
</organism>
<feature type="transmembrane region" description="Helical" evidence="2">
    <location>
        <begin position="164"/>
        <end position="191"/>
    </location>
</feature>
<evidence type="ECO:0000256" key="1">
    <source>
        <dbReference type="SAM" id="MobiDB-lite"/>
    </source>
</evidence>
<dbReference type="Proteomes" id="UP000828236">
    <property type="component" value="Unassembled WGS sequence"/>
</dbReference>
<gene>
    <name evidence="4" type="ORF">DERF_002955</name>
    <name evidence="3" type="ORF">HUG17_4999</name>
</gene>
<keyword evidence="2" id="KW-1133">Transmembrane helix</keyword>